<reference evidence="1" key="1">
    <citation type="submission" date="2020-06" db="EMBL/GenBank/DDBJ databases">
        <authorList>
            <person name="Li T."/>
            <person name="Hu X."/>
            <person name="Zhang T."/>
            <person name="Song X."/>
            <person name="Zhang H."/>
            <person name="Dai N."/>
            <person name="Sheng W."/>
            <person name="Hou X."/>
            <person name="Wei L."/>
        </authorList>
    </citation>
    <scope>NUCLEOTIDE SEQUENCE</scope>
    <source>
        <strain evidence="1">3651</strain>
        <tissue evidence="1">Leaf</tissue>
    </source>
</reference>
<sequence length="153" mass="17258">MEAFEEEEEFVTEESEQGPLDYVVDESGIGTTPDYHVSMHAMTGLHDYRTMRVTGNVRDKPVHILIDTGSTHNFLDLETAKRLGCKLEDTEPFPVAVANRNKMYSSFACKSFGWKMQGVSFTTDMMILPLGGCDMVLGVQWLVTLGDINWNFH</sequence>
<dbReference type="EMBL" id="JACGWO010000012">
    <property type="protein sequence ID" value="KAK4413521.1"/>
    <property type="molecule type" value="Genomic_DNA"/>
</dbReference>
<keyword evidence="2" id="KW-1185">Reference proteome</keyword>
<dbReference type="AlphaFoldDB" id="A0AAE1XLF3"/>
<proteinExistence type="predicted"/>
<comment type="caution">
    <text evidence="1">The sequence shown here is derived from an EMBL/GenBank/DDBJ whole genome shotgun (WGS) entry which is preliminary data.</text>
</comment>
<evidence type="ECO:0000313" key="2">
    <source>
        <dbReference type="Proteomes" id="UP001293254"/>
    </source>
</evidence>
<dbReference type="InterPro" id="IPR021109">
    <property type="entry name" value="Peptidase_aspartic_dom_sf"/>
</dbReference>
<accession>A0AAE1XLF3</accession>
<protein>
    <recommendedName>
        <fullName evidence="3">Gag-pol polyprotein</fullName>
    </recommendedName>
</protein>
<evidence type="ECO:0008006" key="3">
    <source>
        <dbReference type="Google" id="ProtNLM"/>
    </source>
</evidence>
<dbReference type="InterPro" id="IPR001969">
    <property type="entry name" value="Aspartic_peptidase_AS"/>
</dbReference>
<dbReference type="GO" id="GO:0006508">
    <property type="term" value="P:proteolysis"/>
    <property type="evidence" value="ECO:0007669"/>
    <property type="project" value="InterPro"/>
</dbReference>
<organism evidence="1 2">
    <name type="scientific">Sesamum alatum</name>
    <dbReference type="NCBI Taxonomy" id="300844"/>
    <lineage>
        <taxon>Eukaryota</taxon>
        <taxon>Viridiplantae</taxon>
        <taxon>Streptophyta</taxon>
        <taxon>Embryophyta</taxon>
        <taxon>Tracheophyta</taxon>
        <taxon>Spermatophyta</taxon>
        <taxon>Magnoliopsida</taxon>
        <taxon>eudicotyledons</taxon>
        <taxon>Gunneridae</taxon>
        <taxon>Pentapetalae</taxon>
        <taxon>asterids</taxon>
        <taxon>lamiids</taxon>
        <taxon>Lamiales</taxon>
        <taxon>Pedaliaceae</taxon>
        <taxon>Sesamum</taxon>
    </lineage>
</organism>
<name>A0AAE1XLF3_9LAMI</name>
<gene>
    <name evidence="1" type="ORF">Salat_2764700</name>
</gene>
<dbReference type="Gene3D" id="2.40.70.10">
    <property type="entry name" value="Acid Proteases"/>
    <property type="match status" value="1"/>
</dbReference>
<dbReference type="CDD" id="cd00303">
    <property type="entry name" value="retropepsin_like"/>
    <property type="match status" value="1"/>
</dbReference>
<dbReference type="SUPFAM" id="SSF50630">
    <property type="entry name" value="Acid proteases"/>
    <property type="match status" value="1"/>
</dbReference>
<reference evidence="1" key="2">
    <citation type="journal article" date="2024" name="Plant">
        <title>Genomic evolution and insights into agronomic trait innovations of Sesamum species.</title>
        <authorList>
            <person name="Miao H."/>
            <person name="Wang L."/>
            <person name="Qu L."/>
            <person name="Liu H."/>
            <person name="Sun Y."/>
            <person name="Le M."/>
            <person name="Wang Q."/>
            <person name="Wei S."/>
            <person name="Zheng Y."/>
            <person name="Lin W."/>
            <person name="Duan Y."/>
            <person name="Cao H."/>
            <person name="Xiong S."/>
            <person name="Wang X."/>
            <person name="Wei L."/>
            <person name="Li C."/>
            <person name="Ma Q."/>
            <person name="Ju M."/>
            <person name="Zhao R."/>
            <person name="Li G."/>
            <person name="Mu C."/>
            <person name="Tian Q."/>
            <person name="Mei H."/>
            <person name="Zhang T."/>
            <person name="Gao T."/>
            <person name="Zhang H."/>
        </authorList>
    </citation>
    <scope>NUCLEOTIDE SEQUENCE</scope>
    <source>
        <strain evidence="1">3651</strain>
    </source>
</reference>
<dbReference type="GO" id="GO:0004190">
    <property type="term" value="F:aspartic-type endopeptidase activity"/>
    <property type="evidence" value="ECO:0007669"/>
    <property type="project" value="InterPro"/>
</dbReference>
<evidence type="ECO:0000313" key="1">
    <source>
        <dbReference type="EMBL" id="KAK4413521.1"/>
    </source>
</evidence>
<dbReference type="PROSITE" id="PS00141">
    <property type="entry name" value="ASP_PROTEASE"/>
    <property type="match status" value="1"/>
</dbReference>
<dbReference type="Pfam" id="PF08284">
    <property type="entry name" value="RVP_2"/>
    <property type="match status" value="1"/>
</dbReference>
<dbReference type="Proteomes" id="UP001293254">
    <property type="component" value="Unassembled WGS sequence"/>
</dbReference>